<reference evidence="2" key="3">
    <citation type="submission" date="2025-08" db="UniProtKB">
        <authorList>
            <consortium name="RefSeq"/>
        </authorList>
    </citation>
    <scope>IDENTIFICATION</scope>
</reference>
<keyword evidence="1" id="KW-1185">Reference proteome</keyword>
<reference evidence="2" key="1">
    <citation type="journal article" date="2016" name="Genome Biol. Evol.">
        <title>Conserved non-coding elements in the most distant genera of cephalochordates: the Goldilocks principle.</title>
        <authorList>
            <person name="Yue J.X."/>
            <person name="Kozmikova I."/>
            <person name="Ono H."/>
            <person name="Nossa C.W."/>
            <person name="Kozmik Z."/>
            <person name="Putnam N.H."/>
            <person name="Yu J.K."/>
            <person name="Holland L.Z."/>
        </authorList>
    </citation>
    <scope>NUCLEOTIDE SEQUENCE</scope>
</reference>
<dbReference type="OrthoDB" id="10155237at2759"/>
<dbReference type="GeneID" id="118430853"/>
<dbReference type="Proteomes" id="UP000001554">
    <property type="component" value="Chromosome 1"/>
</dbReference>
<name>A0A9J7MAR8_BRAFL</name>
<protein>
    <submittedName>
        <fullName evidence="2">Uncharacterized protein LOC118430853 isoform X1</fullName>
    </submittedName>
</protein>
<organism evidence="1 2">
    <name type="scientific">Branchiostoma floridae</name>
    <name type="common">Florida lancelet</name>
    <name type="synonym">Amphioxus</name>
    <dbReference type="NCBI Taxonomy" id="7739"/>
    <lineage>
        <taxon>Eukaryota</taxon>
        <taxon>Metazoa</taxon>
        <taxon>Chordata</taxon>
        <taxon>Cephalochordata</taxon>
        <taxon>Leptocardii</taxon>
        <taxon>Amphioxiformes</taxon>
        <taxon>Branchiostomatidae</taxon>
        <taxon>Branchiostoma</taxon>
    </lineage>
</organism>
<dbReference type="RefSeq" id="XP_035697783.1">
    <property type="nucleotide sequence ID" value="XM_035841890.1"/>
</dbReference>
<proteinExistence type="predicted"/>
<dbReference type="KEGG" id="bfo:118430853"/>
<dbReference type="AlphaFoldDB" id="A0A9J7MAR8"/>
<reference evidence="1" key="2">
    <citation type="journal article" date="2020" name="Nat. Ecol. Evol.">
        <title>Deeply conserved synteny resolves early events in vertebrate evolution.</title>
        <authorList>
            <person name="Simakov O."/>
            <person name="Marletaz F."/>
            <person name="Yue J.X."/>
            <person name="O'Connell B."/>
            <person name="Jenkins J."/>
            <person name="Brandt A."/>
            <person name="Calef R."/>
            <person name="Tung C.H."/>
            <person name="Huang T.K."/>
            <person name="Schmutz J."/>
            <person name="Satoh N."/>
            <person name="Yu J.K."/>
            <person name="Putnam N.H."/>
            <person name="Green R.E."/>
            <person name="Rokhsar D.S."/>
        </authorList>
    </citation>
    <scope>NUCLEOTIDE SEQUENCE [LARGE SCALE GENOMIC DNA]</scope>
    <source>
        <strain evidence="1">S238N-H82</strain>
    </source>
</reference>
<evidence type="ECO:0000313" key="1">
    <source>
        <dbReference type="Proteomes" id="UP000001554"/>
    </source>
</evidence>
<accession>A0A9J7MAR8</accession>
<gene>
    <name evidence="2" type="primary">LOC118430853</name>
</gene>
<sequence length="132" mass="14763">MKKLQPLVSVYYFTDLPQEMVGSVHAQNHPHSGFPLNHPATDFHFGPVYNMAGFGNWGPQSRGIGTGDPAHEKKNELRLELEKVLSRPSNAGSWYKFDVLRTELQMLEAPLCGLVAQPVERILSVPLNPQDQ</sequence>
<evidence type="ECO:0000313" key="2">
    <source>
        <dbReference type="RefSeq" id="XP_035697783.1"/>
    </source>
</evidence>